<accession>A0A6M2YSN4</accession>
<evidence type="ECO:0000313" key="1">
    <source>
        <dbReference type="EMBL" id="QEA10788.1"/>
    </source>
</evidence>
<dbReference type="KEGG" id="vg:63911456"/>
<proteinExistence type="predicted"/>
<dbReference type="RefSeq" id="YP_010050721.1">
    <property type="nucleotide sequence ID" value="NC_054433.1"/>
</dbReference>
<reference evidence="1 2" key="1">
    <citation type="journal article" date="2020" name="PLoS ONE">
        <title>Weirdo19ES is a novel singleton mycobacteriophage that selects for glycolipid deficient phage-resistant M. smegmatis mutants.</title>
        <authorList>
            <person name="Suarez C.A."/>
            <person name="Franceschelli J.J."/>
            <person name="Tasselli S.E."/>
            <person name="Morbidoni H.R."/>
        </authorList>
    </citation>
    <scope>NUCLEOTIDE SEQUENCE [LARGE SCALE GENOMIC DNA]</scope>
</reference>
<sequence>MGMIPTEPLFVGERFIRVLFYIAPRNPGDPQTIVGTFTLMPGEDNIVLDAIKGDKGDKGDPAPFWRPEWNSTITRIVDLPPASGPNALKPSDAGRAWYIDGYWHIWTGTGYRTILGAIPGPPGPTPDVGFIFRGVEPPEGGITYPLPLNVAESGGTLDPLFTVDVPIIPGPPGPSTSMLGAPDVYGPFQEGQGVAFSAMAGGVGKPGFRPADNSPWAAKMFSVPEYSFGPASTYGSTHNVIATLIIPGQDQAYYPSIGGQVRWKRSGLFNNAQVEVQVRCLPHGSTDAPETGALCARALYDPGTLDFETVAHIHEHWSDESDPSRAVAPDSAVGRVPAGQSMVYYVLLTRVGGNGSIVYRTAGSHLDVKLFPVS</sequence>
<organism evidence="1 2">
    <name type="scientific">Mycobacterium phage Weirdo19</name>
    <dbReference type="NCBI Taxonomy" id="2601610"/>
    <lineage>
        <taxon>Viruses</taxon>
        <taxon>Duplodnaviria</taxon>
        <taxon>Heunggongvirae</taxon>
        <taxon>Uroviricota</taxon>
        <taxon>Caudoviricetes</taxon>
        <taxon>Rosariovirus</taxon>
        <taxon>Rosariovirus Weirdo19ES</taxon>
    </lineage>
</organism>
<dbReference type="EMBL" id="MN103533">
    <property type="protein sequence ID" value="QEA10788.1"/>
    <property type="molecule type" value="Genomic_DNA"/>
</dbReference>
<keyword evidence="2" id="KW-1185">Reference proteome</keyword>
<dbReference type="GeneID" id="63911456"/>
<evidence type="ECO:0000313" key="2">
    <source>
        <dbReference type="Proteomes" id="UP000501191"/>
    </source>
</evidence>
<dbReference type="Proteomes" id="UP000501191">
    <property type="component" value="Segment"/>
</dbReference>
<protein>
    <submittedName>
        <fullName evidence="1">Minor tail protein</fullName>
    </submittedName>
</protein>
<name>A0A6M2YSN4_9CAUD</name>